<evidence type="ECO:0000313" key="3">
    <source>
        <dbReference type="EMBL" id="MFD2319608.1"/>
    </source>
</evidence>
<keyword evidence="4" id="KW-1185">Reference proteome</keyword>
<dbReference type="PANTHER" id="PTHR42928:SF5">
    <property type="entry name" value="BLR1237 PROTEIN"/>
    <property type="match status" value="1"/>
</dbReference>
<accession>A0ABW5ENS0</accession>
<dbReference type="InterPro" id="IPR042100">
    <property type="entry name" value="Bug_dom1"/>
</dbReference>
<keyword evidence="2" id="KW-0732">Signal</keyword>
<sequence>MRPLIRNPLIRNPLAQTLIAAALSAASLAALAFPNKPVTIVVPYAAGGSTDVLARVLAEAMTRDLGQQVIVENLGGAGGTIGTSRVTRAQADGHTLLLHNMGIATAPALYSKLAFDVRRDLEPIALAGDVPMILVRSKGFAPATLADFIAHMKARPGEVRFSHAGVGATSHLCAMLLLQTTSTEATLVPYRGTGPALQDLVAGNVDVICDQPVATGPHIQAGMLKGYAVATRERLPSLPDVPTFSQAGQPGFELAVWHGLYAPRGTPQAVIERLNKSLRTALAEPALVKRFTDMSVIIPPADRLTPDALRQHTAAEIKRWDPVIKAAGAKAE</sequence>
<protein>
    <submittedName>
        <fullName evidence="3">Tripartite tricarboxylate transporter substrate binding protein BugD</fullName>
    </submittedName>
</protein>
<comment type="caution">
    <text evidence="3">The sequence shown here is derived from an EMBL/GenBank/DDBJ whole genome shotgun (WGS) entry which is preliminary data.</text>
</comment>
<evidence type="ECO:0000256" key="1">
    <source>
        <dbReference type="ARBA" id="ARBA00006987"/>
    </source>
</evidence>
<dbReference type="InterPro" id="IPR005064">
    <property type="entry name" value="BUG"/>
</dbReference>
<dbReference type="PANTHER" id="PTHR42928">
    <property type="entry name" value="TRICARBOXYLATE-BINDING PROTEIN"/>
    <property type="match status" value="1"/>
</dbReference>
<name>A0ABW5ENS0_9BURK</name>
<dbReference type="Pfam" id="PF03401">
    <property type="entry name" value="TctC"/>
    <property type="match status" value="1"/>
</dbReference>
<reference evidence="4" key="1">
    <citation type="journal article" date="2019" name="Int. J. Syst. Evol. Microbiol.">
        <title>The Global Catalogue of Microorganisms (GCM) 10K type strain sequencing project: providing services to taxonomists for standard genome sequencing and annotation.</title>
        <authorList>
            <consortium name="The Broad Institute Genomics Platform"/>
            <consortium name="The Broad Institute Genome Sequencing Center for Infectious Disease"/>
            <person name="Wu L."/>
            <person name="Ma J."/>
        </authorList>
    </citation>
    <scope>NUCLEOTIDE SEQUENCE [LARGE SCALE GENOMIC DNA]</scope>
    <source>
        <strain evidence="4">CCUG 62793</strain>
    </source>
</reference>
<dbReference type="CDD" id="cd13576">
    <property type="entry name" value="PBP2_BugD_Asp"/>
    <property type="match status" value="1"/>
</dbReference>
<dbReference type="SUPFAM" id="SSF53850">
    <property type="entry name" value="Periplasmic binding protein-like II"/>
    <property type="match status" value="1"/>
</dbReference>
<dbReference type="Gene3D" id="3.40.190.10">
    <property type="entry name" value="Periplasmic binding protein-like II"/>
    <property type="match status" value="1"/>
</dbReference>
<gene>
    <name evidence="3" type="ORF">ACFSPV_12880</name>
</gene>
<dbReference type="PIRSF" id="PIRSF017082">
    <property type="entry name" value="YflP"/>
    <property type="match status" value="1"/>
</dbReference>
<dbReference type="Proteomes" id="UP001597287">
    <property type="component" value="Unassembled WGS sequence"/>
</dbReference>
<evidence type="ECO:0000256" key="2">
    <source>
        <dbReference type="SAM" id="SignalP"/>
    </source>
</evidence>
<feature type="chain" id="PRO_5046873462" evidence="2">
    <location>
        <begin position="33"/>
        <end position="332"/>
    </location>
</feature>
<dbReference type="EMBL" id="JBHUIG010000013">
    <property type="protein sequence ID" value="MFD2319608.1"/>
    <property type="molecule type" value="Genomic_DNA"/>
</dbReference>
<feature type="signal peptide" evidence="2">
    <location>
        <begin position="1"/>
        <end position="32"/>
    </location>
</feature>
<dbReference type="RefSeq" id="WP_183018504.1">
    <property type="nucleotide sequence ID" value="NZ_JBHSIH010000001.1"/>
</dbReference>
<organism evidence="3 4">
    <name type="scientific">Delftia deserti</name>
    <dbReference type="NCBI Taxonomy" id="1651218"/>
    <lineage>
        <taxon>Bacteria</taxon>
        <taxon>Pseudomonadati</taxon>
        <taxon>Pseudomonadota</taxon>
        <taxon>Betaproteobacteria</taxon>
        <taxon>Burkholderiales</taxon>
        <taxon>Comamonadaceae</taxon>
        <taxon>Delftia</taxon>
    </lineage>
</organism>
<comment type="similarity">
    <text evidence="1">Belongs to the UPF0065 (bug) family.</text>
</comment>
<dbReference type="Gene3D" id="3.40.190.150">
    <property type="entry name" value="Bordetella uptake gene, domain 1"/>
    <property type="match status" value="1"/>
</dbReference>
<proteinExistence type="inferred from homology"/>
<evidence type="ECO:0000313" key="4">
    <source>
        <dbReference type="Proteomes" id="UP001597287"/>
    </source>
</evidence>